<dbReference type="Proteomes" id="UP000567179">
    <property type="component" value="Unassembled WGS sequence"/>
</dbReference>
<evidence type="ECO:0000313" key="5">
    <source>
        <dbReference type="Proteomes" id="UP000567179"/>
    </source>
</evidence>
<keyword evidence="3" id="KW-0812">Transmembrane</keyword>
<reference evidence="4 5" key="1">
    <citation type="journal article" date="2020" name="ISME J.">
        <title>Uncovering the hidden diversity of litter-decomposition mechanisms in mushroom-forming fungi.</title>
        <authorList>
            <person name="Floudas D."/>
            <person name="Bentzer J."/>
            <person name="Ahren D."/>
            <person name="Johansson T."/>
            <person name="Persson P."/>
            <person name="Tunlid A."/>
        </authorList>
    </citation>
    <scope>NUCLEOTIDE SEQUENCE [LARGE SCALE GENOMIC DNA]</scope>
    <source>
        <strain evidence="4 5">CBS 101986</strain>
    </source>
</reference>
<evidence type="ECO:0000313" key="4">
    <source>
        <dbReference type="EMBL" id="KAF5311066.1"/>
    </source>
</evidence>
<feature type="coiled-coil region" evidence="1">
    <location>
        <begin position="296"/>
        <end position="340"/>
    </location>
</feature>
<keyword evidence="3" id="KW-0472">Membrane</keyword>
<comment type="caution">
    <text evidence="4">The sequence shown here is derived from an EMBL/GenBank/DDBJ whole genome shotgun (WGS) entry which is preliminary data.</text>
</comment>
<evidence type="ECO:0000256" key="2">
    <source>
        <dbReference type="SAM" id="MobiDB-lite"/>
    </source>
</evidence>
<organism evidence="4 5">
    <name type="scientific">Psilocybe cf. subviscida</name>
    <dbReference type="NCBI Taxonomy" id="2480587"/>
    <lineage>
        <taxon>Eukaryota</taxon>
        <taxon>Fungi</taxon>
        <taxon>Dikarya</taxon>
        <taxon>Basidiomycota</taxon>
        <taxon>Agaricomycotina</taxon>
        <taxon>Agaricomycetes</taxon>
        <taxon>Agaricomycetidae</taxon>
        <taxon>Agaricales</taxon>
        <taxon>Agaricineae</taxon>
        <taxon>Strophariaceae</taxon>
        <taxon>Psilocybe</taxon>
    </lineage>
</organism>
<evidence type="ECO:0000256" key="1">
    <source>
        <dbReference type="SAM" id="Coils"/>
    </source>
</evidence>
<gene>
    <name evidence="4" type="ORF">D9619_007653</name>
</gene>
<proteinExistence type="predicted"/>
<accession>A0A8H5ESU1</accession>
<dbReference type="OrthoDB" id="3255824at2759"/>
<name>A0A8H5ESU1_9AGAR</name>
<dbReference type="EMBL" id="JAACJJ010000057">
    <property type="protein sequence ID" value="KAF5311066.1"/>
    <property type="molecule type" value="Genomic_DNA"/>
</dbReference>
<evidence type="ECO:0000256" key="3">
    <source>
        <dbReference type="SAM" id="Phobius"/>
    </source>
</evidence>
<sequence length="763" mass="84491">MDSDVKTAAYTFIKRIRHLHHIVPITLKKSHKRGANPLEGPQTGVQHNLTQRYSTMKFSVPFATIILSAVSVLATPLVINTPVSVVSNVPTTITWSGGVGKDHISTYKPGKPLISFLVQDLSLRMLTFDHVNLVGTVVSFEVQDATGELAQSAAVSVQCCMDPLVNAHYPCAHRSHSMSYISHPLESSDYPHCDEHQQGNQSSAWLSQCNTMASTPDFQLIHPAKECDDCFEYALHVEATLEEQSLQHIQQPSTYTSNAHMHTQPALLGSEGTFHEGIALGRRLQREDDDNSFAQYRLRLERLERAEAERDELRRHRFRAEALEQELALVKDTLLAAQMAYDDLAQTLYNGSSGSKCPQCDASPLLRDVSRDNEAAGGGQSAAAPSGAPISDPVRSAPEVAVELWEDVNDFPDIKKISHQGDNYLELSPEDSEEDAFLLEQLQALDPRDLEEFWADYRHQHESDDDERHISEETVQESKSILKPLPSISQSDIHHEELSIAQIAELMEEADANLESDAAQVINLLYEDAERTAKEDRTPAQVYMLLSWIPPKVEDAIDMSIDIHPSDKGKARAIEFSKEGLPRLQPSRPQISALSPVRRNEIFVDASPQGIGFIYGDQWLAWRFTPGHPSIPGSSPKSRTRSVNTQINMSWAEIIAAELGIRTLISAGLRDCTVTLRSDNGGVVKALKSGKWTNRWGLDVILARVLRLCQSAGLNVVPVWVWGKMNPADAPSRGVYPPKERMMTAAPIVPPYLAGLVTVVCPA</sequence>
<keyword evidence="5" id="KW-1185">Reference proteome</keyword>
<feature type="region of interest" description="Disordered" evidence="2">
    <location>
        <begin position="371"/>
        <end position="395"/>
    </location>
</feature>
<feature type="transmembrane region" description="Helical" evidence="3">
    <location>
        <begin position="58"/>
        <end position="79"/>
    </location>
</feature>
<keyword evidence="1" id="KW-0175">Coiled coil</keyword>
<protein>
    <submittedName>
        <fullName evidence="4">Uncharacterized protein</fullName>
    </submittedName>
</protein>
<keyword evidence="3" id="KW-1133">Transmembrane helix</keyword>
<dbReference type="AlphaFoldDB" id="A0A8H5ESU1"/>